<reference evidence="12 13" key="1">
    <citation type="submission" date="2016-11" db="EMBL/GenBank/DDBJ databases">
        <title>The macronuclear genome of Stentor coeruleus: a giant cell with tiny introns.</title>
        <authorList>
            <person name="Slabodnick M."/>
            <person name="Ruby J.G."/>
            <person name="Reiff S.B."/>
            <person name="Swart E.C."/>
            <person name="Gosai S."/>
            <person name="Prabakaran S."/>
            <person name="Witkowska E."/>
            <person name="Larue G.E."/>
            <person name="Fisher S."/>
            <person name="Freeman R.M."/>
            <person name="Gunawardena J."/>
            <person name="Chu W."/>
            <person name="Stover N.A."/>
            <person name="Gregory B.D."/>
            <person name="Nowacki M."/>
            <person name="Derisi J."/>
            <person name="Roy S.W."/>
            <person name="Marshall W.F."/>
            <person name="Sood P."/>
        </authorList>
    </citation>
    <scope>NUCLEOTIDE SEQUENCE [LARGE SCALE GENOMIC DNA]</scope>
    <source>
        <strain evidence="12">WM001</strain>
    </source>
</reference>
<evidence type="ECO:0000313" key="13">
    <source>
        <dbReference type="Proteomes" id="UP000187209"/>
    </source>
</evidence>
<dbReference type="InterPro" id="IPR039859">
    <property type="entry name" value="PFA4/ZDH16/20/ERF2-like"/>
</dbReference>
<evidence type="ECO:0000256" key="1">
    <source>
        <dbReference type="ARBA" id="ARBA00004127"/>
    </source>
</evidence>
<dbReference type="OrthoDB" id="331948at2759"/>
<sequence>MKVQLLVTSLHSGLIIILAYLITRLQDPKKGIFWVFWCEVGLAFIFYIWVAKSDPGRIKDDRPIPTTKAESGFHQQQSSLGSILTATSGLNRATSQNLNDKIPETFISQPINLNHPCITERLNHNDSSSNSVSINLDIIPDDISNSLDIHPADEENHLASQENIDSNPSANISQDINHISESEKIENTDKDKNDDKFECLYCTVCFCDQPLRARHCKSCGICISTFDHHCPFIGNCVGEKNKLIFFWYLMFQTIECWIGFYLCYTNTQDYEDWNVWCQMNIKYVLVGFLPFLLGVLLSCLWVYHAILACKNWTTYEVLKWKDVYYLGTAERSPFDMGLIKNCFYYCRPYKKITMWRVQN</sequence>
<protein>
    <recommendedName>
        <fullName evidence="10">Palmitoyltransferase</fullName>
        <ecNumber evidence="10">2.3.1.225</ecNumber>
    </recommendedName>
</protein>
<evidence type="ECO:0000256" key="2">
    <source>
        <dbReference type="ARBA" id="ARBA00008574"/>
    </source>
</evidence>
<dbReference type="EC" id="2.3.1.225" evidence="10"/>
<keyword evidence="9 10" id="KW-0012">Acyltransferase</keyword>
<feature type="transmembrane region" description="Helical" evidence="10">
    <location>
        <begin position="245"/>
        <end position="263"/>
    </location>
</feature>
<keyword evidence="6 10" id="KW-0472">Membrane</keyword>
<dbReference type="Proteomes" id="UP000187209">
    <property type="component" value="Unassembled WGS sequence"/>
</dbReference>
<feature type="transmembrane region" description="Helical" evidence="10">
    <location>
        <begin position="283"/>
        <end position="303"/>
    </location>
</feature>
<dbReference type="AlphaFoldDB" id="A0A1R2B0N0"/>
<dbReference type="PANTHER" id="PTHR22883:SF301">
    <property type="entry name" value="PALMITOYLTRANSFERASE ZDHHC12"/>
    <property type="match status" value="1"/>
</dbReference>
<evidence type="ECO:0000259" key="11">
    <source>
        <dbReference type="Pfam" id="PF01529"/>
    </source>
</evidence>
<comment type="domain">
    <text evidence="10">The DHHC domain is required for palmitoyltransferase activity.</text>
</comment>
<dbReference type="InterPro" id="IPR001594">
    <property type="entry name" value="Palmitoyltrfase_DHHC"/>
</dbReference>
<evidence type="ECO:0000313" key="12">
    <source>
        <dbReference type="EMBL" id="OMJ70316.1"/>
    </source>
</evidence>
<evidence type="ECO:0000256" key="5">
    <source>
        <dbReference type="ARBA" id="ARBA00022989"/>
    </source>
</evidence>
<gene>
    <name evidence="12" type="ORF">SteCoe_31717</name>
</gene>
<keyword evidence="8" id="KW-0449">Lipoprotein</keyword>
<dbReference type="PROSITE" id="PS50216">
    <property type="entry name" value="DHHC"/>
    <property type="match status" value="1"/>
</dbReference>
<comment type="subcellular location">
    <subcellularLocation>
        <location evidence="1">Endomembrane system</location>
        <topology evidence="1">Multi-pass membrane protein</topology>
    </subcellularLocation>
</comment>
<keyword evidence="5 10" id="KW-1133">Transmembrane helix</keyword>
<evidence type="ECO:0000256" key="7">
    <source>
        <dbReference type="ARBA" id="ARBA00023139"/>
    </source>
</evidence>
<evidence type="ECO:0000256" key="9">
    <source>
        <dbReference type="ARBA" id="ARBA00023315"/>
    </source>
</evidence>
<organism evidence="12 13">
    <name type="scientific">Stentor coeruleus</name>
    <dbReference type="NCBI Taxonomy" id="5963"/>
    <lineage>
        <taxon>Eukaryota</taxon>
        <taxon>Sar</taxon>
        <taxon>Alveolata</taxon>
        <taxon>Ciliophora</taxon>
        <taxon>Postciliodesmatophora</taxon>
        <taxon>Heterotrichea</taxon>
        <taxon>Heterotrichida</taxon>
        <taxon>Stentoridae</taxon>
        <taxon>Stentor</taxon>
    </lineage>
</organism>
<feature type="transmembrane region" description="Helical" evidence="10">
    <location>
        <begin position="6"/>
        <end position="25"/>
    </location>
</feature>
<feature type="transmembrane region" description="Helical" evidence="10">
    <location>
        <begin position="32"/>
        <end position="50"/>
    </location>
</feature>
<dbReference type="GO" id="GO:0006612">
    <property type="term" value="P:protein targeting to membrane"/>
    <property type="evidence" value="ECO:0007669"/>
    <property type="project" value="TreeGrafter"/>
</dbReference>
<comment type="catalytic activity">
    <reaction evidence="10">
        <text>L-cysteinyl-[protein] + hexadecanoyl-CoA = S-hexadecanoyl-L-cysteinyl-[protein] + CoA</text>
        <dbReference type="Rhea" id="RHEA:36683"/>
        <dbReference type="Rhea" id="RHEA-COMP:10131"/>
        <dbReference type="Rhea" id="RHEA-COMP:11032"/>
        <dbReference type="ChEBI" id="CHEBI:29950"/>
        <dbReference type="ChEBI" id="CHEBI:57287"/>
        <dbReference type="ChEBI" id="CHEBI:57379"/>
        <dbReference type="ChEBI" id="CHEBI:74151"/>
        <dbReference type="EC" id="2.3.1.225"/>
    </reaction>
</comment>
<keyword evidence="3 10" id="KW-0808">Transferase</keyword>
<evidence type="ECO:0000256" key="6">
    <source>
        <dbReference type="ARBA" id="ARBA00023136"/>
    </source>
</evidence>
<keyword evidence="13" id="KW-1185">Reference proteome</keyword>
<accession>A0A1R2B0N0</accession>
<dbReference type="PANTHER" id="PTHR22883">
    <property type="entry name" value="ZINC FINGER DHHC DOMAIN CONTAINING PROTEIN"/>
    <property type="match status" value="1"/>
</dbReference>
<dbReference type="GO" id="GO:0005783">
    <property type="term" value="C:endoplasmic reticulum"/>
    <property type="evidence" value="ECO:0007669"/>
    <property type="project" value="TreeGrafter"/>
</dbReference>
<dbReference type="Pfam" id="PF01529">
    <property type="entry name" value="DHHC"/>
    <property type="match status" value="1"/>
</dbReference>
<evidence type="ECO:0000256" key="3">
    <source>
        <dbReference type="ARBA" id="ARBA00022679"/>
    </source>
</evidence>
<dbReference type="EMBL" id="MPUH01001099">
    <property type="protein sequence ID" value="OMJ70316.1"/>
    <property type="molecule type" value="Genomic_DNA"/>
</dbReference>
<evidence type="ECO:0000256" key="8">
    <source>
        <dbReference type="ARBA" id="ARBA00023288"/>
    </source>
</evidence>
<comment type="similarity">
    <text evidence="2 10">Belongs to the DHHC palmitoyltransferase family.</text>
</comment>
<comment type="caution">
    <text evidence="12">The sequence shown here is derived from an EMBL/GenBank/DDBJ whole genome shotgun (WGS) entry which is preliminary data.</text>
</comment>
<keyword evidence="4 10" id="KW-0812">Transmembrane</keyword>
<feature type="domain" description="Palmitoyltransferase DHHC" evidence="11">
    <location>
        <begin position="200"/>
        <end position="321"/>
    </location>
</feature>
<dbReference type="GO" id="GO:0005794">
    <property type="term" value="C:Golgi apparatus"/>
    <property type="evidence" value="ECO:0007669"/>
    <property type="project" value="TreeGrafter"/>
</dbReference>
<evidence type="ECO:0000256" key="10">
    <source>
        <dbReference type="RuleBase" id="RU079119"/>
    </source>
</evidence>
<dbReference type="GO" id="GO:0019706">
    <property type="term" value="F:protein-cysteine S-palmitoyltransferase activity"/>
    <property type="evidence" value="ECO:0007669"/>
    <property type="project" value="UniProtKB-EC"/>
</dbReference>
<evidence type="ECO:0000256" key="4">
    <source>
        <dbReference type="ARBA" id="ARBA00022692"/>
    </source>
</evidence>
<keyword evidence="7" id="KW-0564">Palmitate</keyword>
<name>A0A1R2B0N0_9CILI</name>
<proteinExistence type="inferred from homology"/>